<name>A0A1X7TWV9_AMPQE</name>
<dbReference type="SUPFAM" id="SSF56204">
    <property type="entry name" value="Hect, E3 ligase catalytic domain"/>
    <property type="match status" value="1"/>
</dbReference>
<protein>
    <recommendedName>
        <fullName evidence="3">HECT domain-containing protein</fullName>
    </recommendedName>
</protein>
<dbReference type="AlphaFoldDB" id="A0A1X7TWV9"/>
<feature type="compositionally biased region" description="Basic and acidic residues" evidence="1">
    <location>
        <begin position="241"/>
        <end position="250"/>
    </location>
</feature>
<dbReference type="GO" id="GO:0004842">
    <property type="term" value="F:ubiquitin-protein transferase activity"/>
    <property type="evidence" value="ECO:0007669"/>
    <property type="project" value="InterPro"/>
</dbReference>
<dbReference type="InterPro" id="IPR035983">
    <property type="entry name" value="Hect_E3_ubiquitin_ligase"/>
</dbReference>
<feature type="compositionally biased region" description="Polar residues" evidence="1">
    <location>
        <begin position="416"/>
        <end position="450"/>
    </location>
</feature>
<sequence>MDQDLMELEMNQVLDKLGYSDEVKEKFKKEKIYVSTVPVLTRDQFTELGIMTMGEIILLKEACKQSTNYTKVASEVTRIMAPALPCSSSSGKVTLQKRKGKKYSTTIKPKVQVFQKKLVVLKYMGRKSPLTFGRHESDILFRGLLPEIPLSSNETEIRRIIIDILHSNKSFLLESFDLYDFEFLEAYGKKLTVPTCGDNFEFNGKSVKQLAGVGAVYIRLTKKLPPRGPFVVSDESDDLEPLNKEARQDSDSSFELPDFSNISWMPSAQTMSISHDDVTSPETNSCSSTITPLIDTYTNSNDSTSLCTSSTQSILPNTTWSATSNSTVEATRPTGRPTHSVQATPTGRPTHSVQATPPTGRPTHSVQATPPTGRPTHSVQATPPTGRPTHSVQATPPTGRPTHSVQATPPTERPTHSVQATPATGRPTHSVQATPPTGRPTNSVQATATPATERLTHSVQATPATGRPTHSVQATPTGRPTNSVQATATPATGRPTHSVETTPPTERPPHSVQATPPTERPTYSVQATYVTGRPTHSVQATPPTERPTHTVQATPFTRRSFSLNSTVQATPTARSACTNTVQDTPIGRPTPFDHTVQADSVIATPPSPSNVTPPASPNLSVFYDSYIEEPYQYDAPPTTLEGIHEMYSSLSIDDISLIFEVSGRSYPKTLHFLENQSLNNLLDLLYSHYIGYCTEESPKLTIERDTSPEEMAEVLLSFYKSGRFSTNACVRVMDGTIVMDSGGVRRQLYSTAFSAIANGHMQIFDGPGNRIRPAIKPCNIASGILRNLGKAIAHYLIMDKCGFPFLSPPIYHYLVGENDIAVTLLEDIDVSGESLHVINKIKSCCSKDKLVDDEEDMQYIDNALNQCGSELTLNVANRDSIIQTLLMHYGLFRRKSYLDSIAEGLQVFKIFTFMKTFPGLFKPVFTSREICSTDVIQQIVPLDSPLDDHMFKLISSLFDYISELSEEVRFTSLDTDPPLSFHTCAKTIVISTKIVNTEELKAEFDSLMWFPADQLAMLLFLETPHLDQHCLHLLRHDAIGE</sequence>
<reference evidence="2" key="1">
    <citation type="submission" date="2017-05" db="UniProtKB">
        <authorList>
            <consortium name="EnsemblMetazoa"/>
        </authorList>
    </citation>
    <scope>IDENTIFICATION</scope>
</reference>
<evidence type="ECO:0000256" key="1">
    <source>
        <dbReference type="SAM" id="MobiDB-lite"/>
    </source>
</evidence>
<proteinExistence type="predicted"/>
<feature type="region of interest" description="Disordered" evidence="1">
    <location>
        <begin position="232"/>
        <end position="254"/>
    </location>
</feature>
<accession>A0A1X7TWV9</accession>
<evidence type="ECO:0008006" key="3">
    <source>
        <dbReference type="Google" id="ProtNLM"/>
    </source>
</evidence>
<feature type="compositionally biased region" description="Polar residues" evidence="1">
    <location>
        <begin position="512"/>
        <end position="523"/>
    </location>
</feature>
<feature type="compositionally biased region" description="Polar residues" evidence="1">
    <location>
        <begin position="337"/>
        <end position="409"/>
    </location>
</feature>
<organism evidence="2">
    <name type="scientific">Amphimedon queenslandica</name>
    <name type="common">Sponge</name>
    <dbReference type="NCBI Taxonomy" id="400682"/>
    <lineage>
        <taxon>Eukaryota</taxon>
        <taxon>Metazoa</taxon>
        <taxon>Porifera</taxon>
        <taxon>Demospongiae</taxon>
        <taxon>Heteroscleromorpha</taxon>
        <taxon>Haplosclerida</taxon>
        <taxon>Niphatidae</taxon>
        <taxon>Amphimedon</taxon>
    </lineage>
</organism>
<dbReference type="EnsemblMetazoa" id="Aqu2.1.19727_001">
    <property type="protein sequence ID" value="Aqu2.1.19727_001"/>
    <property type="gene ID" value="Aqu2.1.19727"/>
</dbReference>
<feature type="region of interest" description="Disordered" evidence="1">
    <location>
        <begin position="566"/>
        <end position="589"/>
    </location>
</feature>
<dbReference type="STRING" id="400682.A0A1X7TWV9"/>
<feature type="compositionally biased region" description="Polar residues" evidence="1">
    <location>
        <begin position="303"/>
        <end position="329"/>
    </location>
</feature>
<feature type="compositionally biased region" description="Polar residues" evidence="1">
    <location>
        <begin position="566"/>
        <end position="583"/>
    </location>
</feature>
<evidence type="ECO:0000313" key="2">
    <source>
        <dbReference type="EnsemblMetazoa" id="Aqu2.1.19727_001"/>
    </source>
</evidence>
<feature type="compositionally biased region" description="Polar residues" evidence="1">
    <location>
        <begin position="457"/>
        <end position="490"/>
    </location>
</feature>
<dbReference type="OrthoDB" id="2384350at2759"/>
<dbReference type="InParanoid" id="A0A1X7TWV9"/>
<feature type="region of interest" description="Disordered" evidence="1">
    <location>
        <begin position="303"/>
        <end position="523"/>
    </location>
</feature>